<reference evidence="1 2" key="1">
    <citation type="submission" date="2019-05" db="EMBL/GenBank/DDBJ databases">
        <title>Emergence of the Ug99 lineage of the wheat stem rust pathogen through somatic hybridization.</title>
        <authorList>
            <person name="Li F."/>
            <person name="Upadhyaya N.M."/>
            <person name="Sperschneider J."/>
            <person name="Matny O."/>
            <person name="Nguyen-Phuc H."/>
            <person name="Mago R."/>
            <person name="Raley C."/>
            <person name="Miller M.E."/>
            <person name="Silverstein K.A.T."/>
            <person name="Henningsen E."/>
            <person name="Hirsch C.D."/>
            <person name="Visser B."/>
            <person name="Pretorius Z.A."/>
            <person name="Steffenson B.J."/>
            <person name="Schwessinger B."/>
            <person name="Dodds P.N."/>
            <person name="Figueroa M."/>
        </authorList>
    </citation>
    <scope>NUCLEOTIDE SEQUENCE [LARGE SCALE GENOMIC DNA]</scope>
    <source>
        <strain evidence="1 2">Ug99</strain>
    </source>
</reference>
<protein>
    <submittedName>
        <fullName evidence="1">Uncharacterized protein</fullName>
    </submittedName>
</protein>
<dbReference type="Proteomes" id="UP000325313">
    <property type="component" value="Unassembled WGS sequence"/>
</dbReference>
<proteinExistence type="predicted"/>
<dbReference type="EMBL" id="VDEP01000002">
    <property type="protein sequence ID" value="KAA1138647.1"/>
    <property type="molecule type" value="Genomic_DNA"/>
</dbReference>
<sequence length="175" mass="20070">MFSHSSPRIYFRSSVPFLFYLAAQIDLAPHIPIVCSARTTPHRSTKFQGHAVARRCYCFSIHVFNYTLTRSPMSVNKTKLSSPLVPGTDIMLPSICNSQDLIRSNPNHSAAPVCSQFECIQENIKLLSPRRYQPRRTYITITFRLSKPSPYGLLISLPFKNFWIQIVYEFPLLSL</sequence>
<organism evidence="1 2">
    <name type="scientific">Puccinia graminis f. sp. tritici</name>
    <dbReference type="NCBI Taxonomy" id="56615"/>
    <lineage>
        <taxon>Eukaryota</taxon>
        <taxon>Fungi</taxon>
        <taxon>Dikarya</taxon>
        <taxon>Basidiomycota</taxon>
        <taxon>Pucciniomycotina</taxon>
        <taxon>Pucciniomycetes</taxon>
        <taxon>Pucciniales</taxon>
        <taxon>Pucciniaceae</taxon>
        <taxon>Puccinia</taxon>
    </lineage>
</organism>
<comment type="caution">
    <text evidence="1">The sequence shown here is derived from an EMBL/GenBank/DDBJ whole genome shotgun (WGS) entry which is preliminary data.</text>
</comment>
<gene>
    <name evidence="1" type="ORF">PGTUg99_032799</name>
</gene>
<name>A0A5B0SLB1_PUCGR</name>
<dbReference type="AlphaFoldDB" id="A0A5B0SLB1"/>
<accession>A0A5B0SLB1</accession>
<evidence type="ECO:0000313" key="1">
    <source>
        <dbReference type="EMBL" id="KAA1138647.1"/>
    </source>
</evidence>
<evidence type="ECO:0000313" key="2">
    <source>
        <dbReference type="Proteomes" id="UP000325313"/>
    </source>
</evidence>